<evidence type="ECO:0000256" key="5">
    <source>
        <dbReference type="ARBA" id="ARBA00022614"/>
    </source>
</evidence>
<comment type="similarity">
    <text evidence="2">Belongs to the TBCE family.</text>
</comment>
<gene>
    <name evidence="10" type="ORF">GEV33_002464</name>
</gene>
<evidence type="ECO:0000256" key="3">
    <source>
        <dbReference type="ARBA" id="ARBA00015004"/>
    </source>
</evidence>
<dbReference type="Proteomes" id="UP000719412">
    <property type="component" value="Unassembled WGS sequence"/>
</dbReference>
<comment type="subcellular location">
    <subcellularLocation>
        <location evidence="1">Cytoplasm</location>
    </subcellularLocation>
</comment>
<keyword evidence="7" id="KW-0143">Chaperone</keyword>
<evidence type="ECO:0000256" key="7">
    <source>
        <dbReference type="ARBA" id="ARBA00023186"/>
    </source>
</evidence>
<dbReference type="Gene3D" id="2.30.30.190">
    <property type="entry name" value="CAP Gly-rich-like domain"/>
    <property type="match status" value="1"/>
</dbReference>
<dbReference type="GO" id="GO:0051010">
    <property type="term" value="F:microtubule plus-end binding"/>
    <property type="evidence" value="ECO:0007669"/>
    <property type="project" value="TreeGrafter"/>
</dbReference>
<dbReference type="PANTHER" id="PTHR18916">
    <property type="entry name" value="DYNACTIN 1-RELATED MICROTUBULE-BINDING"/>
    <property type="match status" value="1"/>
</dbReference>
<dbReference type="EMBL" id="JABDTM020012180">
    <property type="protein sequence ID" value="KAH0820327.1"/>
    <property type="molecule type" value="Genomic_DNA"/>
</dbReference>
<protein>
    <recommendedName>
        <fullName evidence="3">Tubulin-specific chaperone E</fullName>
    </recommendedName>
    <alternativeName>
        <fullName evidence="8">Tubulin-folding cofactor E</fullName>
    </alternativeName>
</protein>
<keyword evidence="11" id="KW-1185">Reference proteome</keyword>
<sequence length="219" mass="25079">MAQRSQHQLLQTDVQVALLDQNLERYCFCYVDEITFQKFDKYARCFSLQGQSLAIEIPDDAVSQNIQIQCFHIDYNIFTVWDKSYFVDSMTNSQIPPCAIGDRIECGNSFGTVRYVGPIDGKPSIWLGIEWDEPERGKHDGNVNGIQYFTAKNPKSGSFVRPEKVNFGRSAIASIESRYGQVEDEFTTRINQQKQLLVQQTMNAPFLEMVERQVGWAPV</sequence>
<dbReference type="AlphaFoldDB" id="A0A8J6LIS6"/>
<dbReference type="GO" id="GO:0005634">
    <property type="term" value="C:nucleus"/>
    <property type="evidence" value="ECO:0007669"/>
    <property type="project" value="TreeGrafter"/>
</dbReference>
<keyword evidence="6" id="KW-0677">Repeat</keyword>
<name>A0A8J6LIS6_TENMO</name>
<evidence type="ECO:0000256" key="1">
    <source>
        <dbReference type="ARBA" id="ARBA00004496"/>
    </source>
</evidence>
<evidence type="ECO:0000256" key="6">
    <source>
        <dbReference type="ARBA" id="ARBA00022737"/>
    </source>
</evidence>
<evidence type="ECO:0000259" key="9">
    <source>
        <dbReference type="PROSITE" id="PS50245"/>
    </source>
</evidence>
<dbReference type="PROSITE" id="PS50245">
    <property type="entry name" value="CAP_GLY_2"/>
    <property type="match status" value="1"/>
</dbReference>
<dbReference type="GO" id="GO:0005938">
    <property type="term" value="C:cell cortex"/>
    <property type="evidence" value="ECO:0007669"/>
    <property type="project" value="TreeGrafter"/>
</dbReference>
<comment type="caution">
    <text evidence="10">The sequence shown here is derived from an EMBL/GenBank/DDBJ whole genome shotgun (WGS) entry which is preliminary data.</text>
</comment>
<keyword evidence="5" id="KW-0433">Leucine-rich repeat</keyword>
<feature type="domain" description="CAP-Gly" evidence="9">
    <location>
        <begin position="117"/>
        <end position="161"/>
    </location>
</feature>
<organism evidence="10 11">
    <name type="scientific">Tenebrio molitor</name>
    <name type="common">Yellow mealworm beetle</name>
    <dbReference type="NCBI Taxonomy" id="7067"/>
    <lineage>
        <taxon>Eukaryota</taxon>
        <taxon>Metazoa</taxon>
        <taxon>Ecdysozoa</taxon>
        <taxon>Arthropoda</taxon>
        <taxon>Hexapoda</taxon>
        <taxon>Insecta</taxon>
        <taxon>Pterygota</taxon>
        <taxon>Neoptera</taxon>
        <taxon>Endopterygota</taxon>
        <taxon>Coleoptera</taxon>
        <taxon>Polyphaga</taxon>
        <taxon>Cucujiformia</taxon>
        <taxon>Tenebrionidae</taxon>
        <taxon>Tenebrio</taxon>
    </lineage>
</organism>
<dbReference type="SUPFAM" id="SSF74924">
    <property type="entry name" value="Cap-Gly domain"/>
    <property type="match status" value="1"/>
</dbReference>
<dbReference type="PANTHER" id="PTHR18916:SF90">
    <property type="entry name" value="CAP-GLY DOMAIN-CONTAINING PROTEIN"/>
    <property type="match status" value="1"/>
</dbReference>
<dbReference type="InterPro" id="IPR036859">
    <property type="entry name" value="CAP-Gly_dom_sf"/>
</dbReference>
<dbReference type="InterPro" id="IPR000938">
    <property type="entry name" value="CAP-Gly_domain"/>
</dbReference>
<evidence type="ECO:0000313" key="10">
    <source>
        <dbReference type="EMBL" id="KAH0820327.1"/>
    </source>
</evidence>
<evidence type="ECO:0000256" key="8">
    <source>
        <dbReference type="ARBA" id="ARBA00030180"/>
    </source>
</evidence>
<proteinExistence type="inferred from homology"/>
<keyword evidence="4" id="KW-0963">Cytoplasm</keyword>
<evidence type="ECO:0000313" key="11">
    <source>
        <dbReference type="Proteomes" id="UP000719412"/>
    </source>
</evidence>
<accession>A0A8J6LIS6</accession>
<dbReference type="Pfam" id="PF01302">
    <property type="entry name" value="CAP_GLY"/>
    <property type="match status" value="1"/>
</dbReference>
<reference evidence="10" key="1">
    <citation type="journal article" date="2020" name="J Insects Food Feed">
        <title>The yellow mealworm (Tenebrio molitor) genome: a resource for the emerging insects as food and feed industry.</title>
        <authorList>
            <person name="Eriksson T."/>
            <person name="Andere A."/>
            <person name="Kelstrup H."/>
            <person name="Emery V."/>
            <person name="Picard C."/>
        </authorList>
    </citation>
    <scope>NUCLEOTIDE SEQUENCE</scope>
    <source>
        <strain evidence="10">Stoneville</strain>
        <tissue evidence="10">Whole head</tissue>
    </source>
</reference>
<dbReference type="SMART" id="SM01052">
    <property type="entry name" value="CAP_GLY"/>
    <property type="match status" value="1"/>
</dbReference>
<evidence type="ECO:0000256" key="4">
    <source>
        <dbReference type="ARBA" id="ARBA00022490"/>
    </source>
</evidence>
<dbReference type="GO" id="GO:0035371">
    <property type="term" value="C:microtubule plus-end"/>
    <property type="evidence" value="ECO:0007669"/>
    <property type="project" value="TreeGrafter"/>
</dbReference>
<dbReference type="FunFam" id="2.30.30.190:FF:000008">
    <property type="entry name" value="Tubulin-specific chaperone E"/>
    <property type="match status" value="1"/>
</dbReference>
<evidence type="ECO:0000256" key="2">
    <source>
        <dbReference type="ARBA" id="ARBA00006286"/>
    </source>
</evidence>
<reference evidence="10" key="2">
    <citation type="submission" date="2021-08" db="EMBL/GenBank/DDBJ databases">
        <authorList>
            <person name="Eriksson T."/>
        </authorList>
    </citation>
    <scope>NUCLEOTIDE SEQUENCE</scope>
    <source>
        <strain evidence="10">Stoneville</strain>
        <tissue evidence="10">Whole head</tissue>
    </source>
</reference>
<dbReference type="GO" id="GO:0031122">
    <property type="term" value="P:cytoplasmic microtubule organization"/>
    <property type="evidence" value="ECO:0007669"/>
    <property type="project" value="TreeGrafter"/>
</dbReference>